<keyword evidence="3" id="KW-1185">Reference proteome</keyword>
<proteinExistence type="predicted"/>
<dbReference type="Gene3D" id="3.40.50.2000">
    <property type="entry name" value="Glycogen Phosphorylase B"/>
    <property type="match status" value="1"/>
</dbReference>
<gene>
    <name evidence="2" type="ORF">T459_11979</name>
</gene>
<dbReference type="Gramene" id="PHT83536">
    <property type="protein sequence ID" value="PHT83536"/>
    <property type="gene ID" value="T459_11979"/>
</dbReference>
<dbReference type="InterPro" id="IPR050426">
    <property type="entry name" value="Glycosyltransferase_28"/>
</dbReference>
<dbReference type="InterPro" id="IPR004276">
    <property type="entry name" value="GlycoTrans_28_N"/>
</dbReference>
<sequence length="200" mass="22074">MMVLSNLISRMMLKPPIVMLIVGTCGDVQPFTAIDKRLQFLDKTVDAGFWPSVRLATHANFKEFVLTAGLEFYPLGGDPKILAEYMVKNKGFLPSGPSEIPTQRNQMKEIIYSLLPACKEADMDTGVPFKAGAIIANPPAYEANPELKSTGALLEVDAHFSFSETGPVFHILLPCSVVIQVTRIWVMLSILNEWDSSIDN</sequence>
<reference evidence="2 3" key="2">
    <citation type="journal article" date="2017" name="Genome Biol.">
        <title>New reference genome sequences of hot pepper reveal the massive evolution of plant disease-resistance genes by retroduplication.</title>
        <authorList>
            <person name="Kim S."/>
            <person name="Park J."/>
            <person name="Yeom S.I."/>
            <person name="Kim Y.M."/>
            <person name="Seo E."/>
            <person name="Kim K.T."/>
            <person name="Kim M.S."/>
            <person name="Lee J.M."/>
            <person name="Cheong K."/>
            <person name="Shin H.S."/>
            <person name="Kim S.B."/>
            <person name="Han K."/>
            <person name="Lee J."/>
            <person name="Park M."/>
            <person name="Lee H.A."/>
            <person name="Lee H.Y."/>
            <person name="Lee Y."/>
            <person name="Oh S."/>
            <person name="Lee J.H."/>
            <person name="Choi E."/>
            <person name="Choi E."/>
            <person name="Lee S.E."/>
            <person name="Jeon J."/>
            <person name="Kim H."/>
            <person name="Choi G."/>
            <person name="Song H."/>
            <person name="Lee J."/>
            <person name="Lee S.C."/>
            <person name="Kwon J.K."/>
            <person name="Lee H.Y."/>
            <person name="Koo N."/>
            <person name="Hong Y."/>
            <person name="Kim R.W."/>
            <person name="Kang W.H."/>
            <person name="Huh J.H."/>
            <person name="Kang B.C."/>
            <person name="Yang T.J."/>
            <person name="Lee Y.H."/>
            <person name="Bennetzen J.L."/>
            <person name="Choi D."/>
        </authorList>
    </citation>
    <scope>NUCLEOTIDE SEQUENCE [LARGE SCALE GENOMIC DNA]</scope>
    <source>
        <strain evidence="3">cv. CM334</strain>
    </source>
</reference>
<feature type="domain" description="Glycosyltransferase family 28 N-terminal" evidence="1">
    <location>
        <begin position="17"/>
        <end position="141"/>
    </location>
</feature>
<dbReference type="GO" id="GO:0005975">
    <property type="term" value="P:carbohydrate metabolic process"/>
    <property type="evidence" value="ECO:0007669"/>
    <property type="project" value="InterPro"/>
</dbReference>
<protein>
    <recommendedName>
        <fullName evidence="1">Glycosyltransferase family 28 N-terminal domain-containing protein</fullName>
    </recommendedName>
</protein>
<evidence type="ECO:0000313" key="2">
    <source>
        <dbReference type="EMBL" id="PHT83536.1"/>
    </source>
</evidence>
<dbReference type="GO" id="GO:0016758">
    <property type="term" value="F:hexosyltransferase activity"/>
    <property type="evidence" value="ECO:0007669"/>
    <property type="project" value="InterPro"/>
</dbReference>
<dbReference type="AlphaFoldDB" id="A0A2G2ZNH4"/>
<name>A0A2G2ZNH4_CAPAN</name>
<accession>A0A2G2ZNH4</accession>
<evidence type="ECO:0000313" key="3">
    <source>
        <dbReference type="Proteomes" id="UP000222542"/>
    </source>
</evidence>
<reference evidence="2 3" key="1">
    <citation type="journal article" date="2014" name="Nat. Genet.">
        <title>Genome sequence of the hot pepper provides insights into the evolution of pungency in Capsicum species.</title>
        <authorList>
            <person name="Kim S."/>
            <person name="Park M."/>
            <person name="Yeom S.I."/>
            <person name="Kim Y.M."/>
            <person name="Lee J.M."/>
            <person name="Lee H.A."/>
            <person name="Seo E."/>
            <person name="Choi J."/>
            <person name="Cheong K."/>
            <person name="Kim K.T."/>
            <person name="Jung K."/>
            <person name="Lee G.W."/>
            <person name="Oh S.K."/>
            <person name="Bae C."/>
            <person name="Kim S.B."/>
            <person name="Lee H.Y."/>
            <person name="Kim S.Y."/>
            <person name="Kim M.S."/>
            <person name="Kang B.C."/>
            <person name="Jo Y.D."/>
            <person name="Yang H.B."/>
            <person name="Jeong H.J."/>
            <person name="Kang W.H."/>
            <person name="Kwon J.K."/>
            <person name="Shin C."/>
            <person name="Lim J.Y."/>
            <person name="Park J.H."/>
            <person name="Huh J.H."/>
            <person name="Kim J.S."/>
            <person name="Kim B.D."/>
            <person name="Cohen O."/>
            <person name="Paran I."/>
            <person name="Suh M.C."/>
            <person name="Lee S.B."/>
            <person name="Kim Y.K."/>
            <person name="Shin Y."/>
            <person name="Noh S.J."/>
            <person name="Park J."/>
            <person name="Seo Y.S."/>
            <person name="Kwon S.Y."/>
            <person name="Kim H.A."/>
            <person name="Park J.M."/>
            <person name="Kim H.J."/>
            <person name="Choi S.B."/>
            <person name="Bosland P.W."/>
            <person name="Reeves G."/>
            <person name="Jo S.H."/>
            <person name="Lee B.W."/>
            <person name="Cho H.T."/>
            <person name="Choi H.S."/>
            <person name="Lee M.S."/>
            <person name="Yu Y."/>
            <person name="Do Choi Y."/>
            <person name="Park B.S."/>
            <person name="van Deynze A."/>
            <person name="Ashrafi H."/>
            <person name="Hill T."/>
            <person name="Kim W.T."/>
            <person name="Pai H.S."/>
            <person name="Ahn H.K."/>
            <person name="Yeam I."/>
            <person name="Giovannoni J.J."/>
            <person name="Rose J.K."/>
            <person name="Sorensen I."/>
            <person name="Lee S.J."/>
            <person name="Kim R.W."/>
            <person name="Choi I.Y."/>
            <person name="Choi B.S."/>
            <person name="Lim J.S."/>
            <person name="Lee Y.H."/>
            <person name="Choi D."/>
        </authorList>
    </citation>
    <scope>NUCLEOTIDE SEQUENCE [LARGE SCALE GENOMIC DNA]</scope>
    <source>
        <strain evidence="3">cv. CM334</strain>
    </source>
</reference>
<dbReference type="SUPFAM" id="SSF53756">
    <property type="entry name" value="UDP-Glycosyltransferase/glycogen phosphorylase"/>
    <property type="match status" value="1"/>
</dbReference>
<dbReference type="EMBL" id="AYRZ02000004">
    <property type="protein sequence ID" value="PHT83536.1"/>
    <property type="molecule type" value="Genomic_DNA"/>
</dbReference>
<dbReference type="PANTHER" id="PTHR48050">
    <property type="entry name" value="STEROL 3-BETA-GLUCOSYLTRANSFERASE"/>
    <property type="match status" value="1"/>
</dbReference>
<dbReference type="Proteomes" id="UP000222542">
    <property type="component" value="Unassembled WGS sequence"/>
</dbReference>
<dbReference type="Pfam" id="PF03033">
    <property type="entry name" value="Glyco_transf_28"/>
    <property type="match status" value="1"/>
</dbReference>
<dbReference type="PANTHER" id="PTHR48050:SF13">
    <property type="entry name" value="STEROL 3-BETA-GLUCOSYLTRANSFERASE UGT80A2"/>
    <property type="match status" value="1"/>
</dbReference>
<evidence type="ECO:0000259" key="1">
    <source>
        <dbReference type="Pfam" id="PF03033"/>
    </source>
</evidence>
<comment type="caution">
    <text evidence="2">The sequence shown here is derived from an EMBL/GenBank/DDBJ whole genome shotgun (WGS) entry which is preliminary data.</text>
</comment>
<organism evidence="2 3">
    <name type="scientific">Capsicum annuum</name>
    <name type="common">Capsicum pepper</name>
    <dbReference type="NCBI Taxonomy" id="4072"/>
    <lineage>
        <taxon>Eukaryota</taxon>
        <taxon>Viridiplantae</taxon>
        <taxon>Streptophyta</taxon>
        <taxon>Embryophyta</taxon>
        <taxon>Tracheophyta</taxon>
        <taxon>Spermatophyta</taxon>
        <taxon>Magnoliopsida</taxon>
        <taxon>eudicotyledons</taxon>
        <taxon>Gunneridae</taxon>
        <taxon>Pentapetalae</taxon>
        <taxon>asterids</taxon>
        <taxon>lamiids</taxon>
        <taxon>Solanales</taxon>
        <taxon>Solanaceae</taxon>
        <taxon>Solanoideae</taxon>
        <taxon>Capsiceae</taxon>
        <taxon>Capsicum</taxon>
    </lineage>
</organism>